<gene>
    <name evidence="1" type="ORF">AURANDRAFT_72729</name>
</gene>
<dbReference type="Proteomes" id="UP000002729">
    <property type="component" value="Unassembled WGS sequence"/>
</dbReference>
<proteinExistence type="predicted"/>
<evidence type="ECO:0000313" key="2">
    <source>
        <dbReference type="Proteomes" id="UP000002729"/>
    </source>
</evidence>
<keyword evidence="2" id="KW-1185">Reference proteome</keyword>
<accession>F0YNA1</accession>
<dbReference type="GeneID" id="20228849"/>
<dbReference type="RefSeq" id="XP_009041881.1">
    <property type="nucleotide sequence ID" value="XM_009043633.1"/>
</dbReference>
<reference evidence="1 2" key="1">
    <citation type="journal article" date="2011" name="Proc. Natl. Acad. Sci. U.S.A.">
        <title>Niche of harmful alga Aureococcus anophagefferens revealed through ecogenomics.</title>
        <authorList>
            <person name="Gobler C.J."/>
            <person name="Berry D.L."/>
            <person name="Dyhrman S.T."/>
            <person name="Wilhelm S.W."/>
            <person name="Salamov A."/>
            <person name="Lobanov A.V."/>
            <person name="Zhang Y."/>
            <person name="Collier J.L."/>
            <person name="Wurch L.L."/>
            <person name="Kustka A.B."/>
            <person name="Dill B.D."/>
            <person name="Shah M."/>
            <person name="VerBerkmoes N.C."/>
            <person name="Kuo A."/>
            <person name="Terry A."/>
            <person name="Pangilinan J."/>
            <person name="Lindquist E.A."/>
            <person name="Lucas S."/>
            <person name="Paulsen I.T."/>
            <person name="Hattenrath-Lehmann T.K."/>
            <person name="Talmage S.C."/>
            <person name="Walker E.A."/>
            <person name="Koch F."/>
            <person name="Burson A.M."/>
            <person name="Marcoval M.A."/>
            <person name="Tang Y.Z."/>
            <person name="Lecleir G.R."/>
            <person name="Coyne K.J."/>
            <person name="Berg G.M."/>
            <person name="Bertrand E.M."/>
            <person name="Saito M.A."/>
            <person name="Gladyshev V.N."/>
            <person name="Grigoriev I.V."/>
        </authorList>
    </citation>
    <scope>NUCLEOTIDE SEQUENCE [LARGE SCALE GENOMIC DNA]</scope>
    <source>
        <strain evidence="2">CCMP 1984</strain>
    </source>
</reference>
<evidence type="ECO:0000313" key="1">
    <source>
        <dbReference type="EMBL" id="EGB03410.1"/>
    </source>
</evidence>
<name>F0YNA1_AURAN</name>
<dbReference type="InParanoid" id="F0YNA1"/>
<dbReference type="EMBL" id="GL833172">
    <property type="protein sequence ID" value="EGB03410.1"/>
    <property type="molecule type" value="Genomic_DNA"/>
</dbReference>
<dbReference type="OrthoDB" id="77690at2759"/>
<dbReference type="AlphaFoldDB" id="F0YNA1"/>
<organism evidence="2">
    <name type="scientific">Aureococcus anophagefferens</name>
    <name type="common">Harmful bloom alga</name>
    <dbReference type="NCBI Taxonomy" id="44056"/>
    <lineage>
        <taxon>Eukaryota</taxon>
        <taxon>Sar</taxon>
        <taxon>Stramenopiles</taxon>
        <taxon>Ochrophyta</taxon>
        <taxon>Pelagophyceae</taxon>
        <taxon>Pelagomonadales</taxon>
        <taxon>Pelagomonadaceae</taxon>
        <taxon>Aureococcus</taxon>
    </lineage>
</organism>
<sequence>MQDRQVMMDGPKALARARAAHILSRKFANRDRVKAKLLEDQEIAHLVAENERLDEENKVRLAAEARQVLLLEKQRVALKQQVIVRALREDTKVPRSHQHHSSIHYRKKNEASSYISAREIPQTRVTGDEAFFLIKIVDIERTSSARIGDSSEES</sequence>
<protein>
    <submittedName>
        <fullName evidence="1">Uncharacterized protein</fullName>
    </submittedName>
</protein>
<feature type="non-terminal residue" evidence="1">
    <location>
        <position position="154"/>
    </location>
</feature>
<dbReference type="KEGG" id="aaf:AURANDRAFT_72729"/>